<name>A0ABX7F4I6_9HYPH</name>
<gene>
    <name evidence="1" type="ORF">D4A92_23560</name>
</gene>
<protein>
    <recommendedName>
        <fullName evidence="3">DUF2285 domain-containing protein</fullName>
    </recommendedName>
</protein>
<dbReference type="Proteomes" id="UP000596351">
    <property type="component" value="Plasmid p1"/>
</dbReference>
<evidence type="ECO:0008006" key="3">
    <source>
        <dbReference type="Google" id="ProtNLM"/>
    </source>
</evidence>
<keyword evidence="1" id="KW-0614">Plasmid</keyword>
<keyword evidence="2" id="KW-1185">Reference proteome</keyword>
<accession>A0ABX7F4I6</accession>
<reference evidence="1 2" key="1">
    <citation type="submission" date="2018-09" db="EMBL/GenBank/DDBJ databases">
        <title>Rhizobium sp. MAE2-X.</title>
        <authorList>
            <person name="Lee Y."/>
            <person name="Jeon C.O."/>
        </authorList>
    </citation>
    <scope>NUCLEOTIDE SEQUENCE [LARGE SCALE GENOMIC DNA]</scope>
    <source>
        <strain evidence="1 2">MAE2-X</strain>
        <plasmid evidence="1 2">p1</plasmid>
    </source>
</reference>
<organism evidence="1 2">
    <name type="scientific">Rhizobium rosettiformans</name>
    <dbReference type="NCBI Taxonomy" id="1368430"/>
    <lineage>
        <taxon>Bacteria</taxon>
        <taxon>Pseudomonadati</taxon>
        <taxon>Pseudomonadota</taxon>
        <taxon>Alphaproteobacteria</taxon>
        <taxon>Hyphomicrobiales</taxon>
        <taxon>Rhizobiaceae</taxon>
        <taxon>Rhizobium/Agrobacterium group</taxon>
        <taxon>Rhizobium</taxon>
    </lineage>
</organism>
<geneLocation type="plasmid" evidence="1 2">
    <name>p1</name>
</geneLocation>
<proteinExistence type="predicted"/>
<dbReference type="EMBL" id="CP032406">
    <property type="protein sequence ID" value="QRF54483.1"/>
    <property type="molecule type" value="Genomic_DNA"/>
</dbReference>
<evidence type="ECO:0000313" key="2">
    <source>
        <dbReference type="Proteomes" id="UP000596351"/>
    </source>
</evidence>
<sequence length="72" mass="8046">MMDETARKLDAPLSPVDLALLQRVLTEVCDIRGQADVSPEAEHSAKVIINLYQSGIRNRHQLVAMMTGRKFP</sequence>
<evidence type="ECO:0000313" key="1">
    <source>
        <dbReference type="EMBL" id="QRF54483.1"/>
    </source>
</evidence>
<dbReference type="RefSeq" id="WP_203020367.1">
    <property type="nucleotide sequence ID" value="NZ_CP032406.1"/>
</dbReference>